<accession>A0A239PLY8</accession>
<evidence type="ECO:0000256" key="1">
    <source>
        <dbReference type="SAM" id="SignalP"/>
    </source>
</evidence>
<evidence type="ECO:0008006" key="4">
    <source>
        <dbReference type="Google" id="ProtNLM"/>
    </source>
</evidence>
<dbReference type="RefSeq" id="WP_089411092.1">
    <property type="nucleotide sequence ID" value="NZ_FZQA01000001.1"/>
</dbReference>
<dbReference type="InterPro" id="IPR036249">
    <property type="entry name" value="Thioredoxin-like_sf"/>
</dbReference>
<protein>
    <recommendedName>
        <fullName evidence="4">DUF1223 domain-containing protein</fullName>
    </recommendedName>
</protein>
<evidence type="ECO:0000313" key="2">
    <source>
        <dbReference type="EMBL" id="SNT68114.1"/>
    </source>
</evidence>
<organism evidence="2 3">
    <name type="scientific">Amphiplicatus metriothermophilus</name>
    <dbReference type="NCBI Taxonomy" id="1519374"/>
    <lineage>
        <taxon>Bacteria</taxon>
        <taxon>Pseudomonadati</taxon>
        <taxon>Pseudomonadota</taxon>
        <taxon>Alphaproteobacteria</taxon>
        <taxon>Parvularculales</taxon>
        <taxon>Parvularculaceae</taxon>
        <taxon>Amphiplicatus</taxon>
    </lineage>
</organism>
<proteinExistence type="predicted"/>
<sequence>MSRSARASMVAAAAALFAGQASADEGPGRRALVEMFLSQSCKASPPAADLARELAAREDLVVLTWHVSYWNAMAGKAGEAWDDPFSREAFDARQRRYNLRIRHRDRGFTPQAVINGEAIAVGFRREEIDRLIAARKASAAAAISFDAAAQQVVVAAGEAGEAFVVTFLERAETPVTGGDNAGRVFVEANIATGMKRLGAVDSETATFALPALDPGEGCAVIVQAPDQGPALGAAYCPKILQGREQG</sequence>
<gene>
    <name evidence="2" type="ORF">SAMN06297382_0610</name>
</gene>
<dbReference type="PANTHER" id="PTHR36057:SF1">
    <property type="entry name" value="LIPOPROTEIN LIPID ATTACHMENT SITE-LIKE PROTEIN, PUTATIVE (DUF1223)-RELATED"/>
    <property type="match status" value="1"/>
</dbReference>
<dbReference type="Pfam" id="PF06764">
    <property type="entry name" value="DUF1223"/>
    <property type="match status" value="1"/>
</dbReference>
<dbReference type="InterPro" id="IPR010634">
    <property type="entry name" value="DUF1223"/>
</dbReference>
<keyword evidence="3" id="KW-1185">Reference proteome</keyword>
<dbReference type="OrthoDB" id="9808254at2"/>
<reference evidence="2 3" key="1">
    <citation type="submission" date="2017-07" db="EMBL/GenBank/DDBJ databases">
        <authorList>
            <person name="Sun Z.S."/>
            <person name="Albrecht U."/>
            <person name="Echele G."/>
            <person name="Lee C.C."/>
        </authorList>
    </citation>
    <scope>NUCLEOTIDE SEQUENCE [LARGE SCALE GENOMIC DNA]</scope>
    <source>
        <strain evidence="2 3">CGMCC 1.12710</strain>
    </source>
</reference>
<dbReference type="AlphaFoldDB" id="A0A239PLY8"/>
<feature type="chain" id="PRO_5012692589" description="DUF1223 domain-containing protein" evidence="1">
    <location>
        <begin position="24"/>
        <end position="246"/>
    </location>
</feature>
<name>A0A239PLY8_9PROT</name>
<evidence type="ECO:0000313" key="3">
    <source>
        <dbReference type="Proteomes" id="UP000198346"/>
    </source>
</evidence>
<dbReference type="EMBL" id="FZQA01000001">
    <property type="protein sequence ID" value="SNT68114.1"/>
    <property type="molecule type" value="Genomic_DNA"/>
</dbReference>
<dbReference type="PANTHER" id="PTHR36057">
    <property type="match status" value="1"/>
</dbReference>
<dbReference type="SUPFAM" id="SSF52833">
    <property type="entry name" value="Thioredoxin-like"/>
    <property type="match status" value="1"/>
</dbReference>
<dbReference type="Proteomes" id="UP000198346">
    <property type="component" value="Unassembled WGS sequence"/>
</dbReference>
<keyword evidence="1" id="KW-0732">Signal</keyword>
<feature type="signal peptide" evidence="1">
    <location>
        <begin position="1"/>
        <end position="23"/>
    </location>
</feature>